<sequence>MLKTQAIGYSGLITLSLARCRIFIIFHKSICRHFCKCVDFELYCLMKKGDLLNQGYKLSLRMLSYILHQ</sequence>
<organism evidence="1">
    <name type="scientific">Anguilla anguilla</name>
    <name type="common">European freshwater eel</name>
    <name type="synonym">Muraena anguilla</name>
    <dbReference type="NCBI Taxonomy" id="7936"/>
    <lineage>
        <taxon>Eukaryota</taxon>
        <taxon>Metazoa</taxon>
        <taxon>Chordata</taxon>
        <taxon>Craniata</taxon>
        <taxon>Vertebrata</taxon>
        <taxon>Euteleostomi</taxon>
        <taxon>Actinopterygii</taxon>
        <taxon>Neopterygii</taxon>
        <taxon>Teleostei</taxon>
        <taxon>Anguilliformes</taxon>
        <taxon>Anguillidae</taxon>
        <taxon>Anguilla</taxon>
    </lineage>
</organism>
<accession>A0A0E9UYK0</accession>
<dbReference type="EMBL" id="GBXM01037695">
    <property type="protein sequence ID" value="JAH70882.1"/>
    <property type="molecule type" value="Transcribed_RNA"/>
</dbReference>
<evidence type="ECO:0000313" key="1">
    <source>
        <dbReference type="EMBL" id="JAH70882.1"/>
    </source>
</evidence>
<proteinExistence type="predicted"/>
<dbReference type="AlphaFoldDB" id="A0A0E9UYK0"/>
<name>A0A0E9UYK0_ANGAN</name>
<protein>
    <submittedName>
        <fullName evidence="1">Uncharacterized protein</fullName>
    </submittedName>
</protein>
<reference evidence="1" key="2">
    <citation type="journal article" date="2015" name="Fish Shellfish Immunol.">
        <title>Early steps in the European eel (Anguilla anguilla)-Vibrio vulnificus interaction in the gills: Role of the RtxA13 toxin.</title>
        <authorList>
            <person name="Callol A."/>
            <person name="Pajuelo D."/>
            <person name="Ebbesson L."/>
            <person name="Teles M."/>
            <person name="MacKenzie S."/>
            <person name="Amaro C."/>
        </authorList>
    </citation>
    <scope>NUCLEOTIDE SEQUENCE</scope>
</reference>
<reference evidence="1" key="1">
    <citation type="submission" date="2014-11" db="EMBL/GenBank/DDBJ databases">
        <authorList>
            <person name="Amaro Gonzalez C."/>
        </authorList>
    </citation>
    <scope>NUCLEOTIDE SEQUENCE</scope>
</reference>